<feature type="domain" description="TM2" evidence="8">
    <location>
        <begin position="44"/>
        <end position="91"/>
    </location>
</feature>
<feature type="transmembrane region" description="Helical" evidence="7">
    <location>
        <begin position="46"/>
        <end position="65"/>
    </location>
</feature>
<dbReference type="Proteomes" id="UP000265798">
    <property type="component" value="Unassembled WGS sequence"/>
</dbReference>
<gene>
    <name evidence="9" type="ORF">DLM75_23030</name>
</gene>
<evidence type="ECO:0000256" key="1">
    <source>
        <dbReference type="ARBA" id="ARBA00004141"/>
    </source>
</evidence>
<dbReference type="PANTHER" id="PTHR21016:SF7">
    <property type="entry name" value="TM2 DOMAIN-CONTAINING PROTEIN 3"/>
    <property type="match status" value="1"/>
</dbReference>
<dbReference type="EMBL" id="QHCT01000014">
    <property type="protein sequence ID" value="RHX84270.1"/>
    <property type="molecule type" value="Genomic_DNA"/>
</dbReference>
<proteinExistence type="predicted"/>
<comment type="subcellular location">
    <subcellularLocation>
        <location evidence="1">Membrane</location>
        <topology evidence="1">Multi-pass membrane protein</topology>
    </subcellularLocation>
</comment>
<evidence type="ECO:0000256" key="3">
    <source>
        <dbReference type="ARBA" id="ARBA00022729"/>
    </source>
</evidence>
<evidence type="ECO:0000256" key="2">
    <source>
        <dbReference type="ARBA" id="ARBA00022692"/>
    </source>
</evidence>
<comment type="caution">
    <text evidence="9">The sequence shown here is derived from an EMBL/GenBank/DDBJ whole genome shotgun (WGS) entry which is preliminary data.</text>
</comment>
<dbReference type="GO" id="GO:0016020">
    <property type="term" value="C:membrane"/>
    <property type="evidence" value="ECO:0007669"/>
    <property type="project" value="UniProtKB-SubCell"/>
</dbReference>
<dbReference type="Pfam" id="PF05154">
    <property type="entry name" value="TM2"/>
    <property type="match status" value="1"/>
</dbReference>
<keyword evidence="4 7" id="KW-1133">Transmembrane helix</keyword>
<dbReference type="InterPro" id="IPR007829">
    <property type="entry name" value="TM2"/>
</dbReference>
<feature type="transmembrane region" description="Helical" evidence="7">
    <location>
        <begin position="71"/>
        <end position="91"/>
    </location>
</feature>
<evidence type="ECO:0000313" key="9">
    <source>
        <dbReference type="EMBL" id="RHX84270.1"/>
    </source>
</evidence>
<dbReference type="OrthoDB" id="8215804at2"/>
<organism evidence="9 10">
    <name type="scientific">Leptospira stimsonii</name>
    <dbReference type="NCBI Taxonomy" id="2202203"/>
    <lineage>
        <taxon>Bacteria</taxon>
        <taxon>Pseudomonadati</taxon>
        <taxon>Spirochaetota</taxon>
        <taxon>Spirochaetia</taxon>
        <taxon>Leptospirales</taxon>
        <taxon>Leptospiraceae</taxon>
        <taxon>Leptospira</taxon>
    </lineage>
</organism>
<reference evidence="10" key="1">
    <citation type="submission" date="2018-05" db="EMBL/GenBank/DDBJ databases">
        <title>Leptospira yasudae sp. nov. and Leptospira stimsonii sp. nov., two pathogenic species of the genus Leptospira isolated from environmental sources.</title>
        <authorList>
            <person name="Casanovas-Massana A."/>
            <person name="Hamond C."/>
            <person name="Santos L.A."/>
            <person name="Hacker K.P."/>
            <person name="Balassiano I."/>
            <person name="Medeiros M.A."/>
            <person name="Reis M.G."/>
            <person name="Ko A.I."/>
            <person name="Wunder E.A."/>
        </authorList>
    </citation>
    <scope>NUCLEOTIDE SEQUENCE [LARGE SCALE GENOMIC DNA]</scope>
    <source>
        <strain evidence="10">Yale</strain>
    </source>
</reference>
<protein>
    <recommendedName>
        <fullName evidence="8">TM2 domain-containing protein</fullName>
    </recommendedName>
</protein>
<evidence type="ECO:0000313" key="10">
    <source>
        <dbReference type="Proteomes" id="UP000265798"/>
    </source>
</evidence>
<name>A0A396YTQ5_9LEPT</name>
<dbReference type="RefSeq" id="WP_118970862.1">
    <property type="nucleotide sequence ID" value="NZ_QHCT01000014.1"/>
</dbReference>
<keyword evidence="2 7" id="KW-0812">Transmembrane</keyword>
<evidence type="ECO:0000256" key="7">
    <source>
        <dbReference type="SAM" id="Phobius"/>
    </source>
</evidence>
<evidence type="ECO:0000256" key="5">
    <source>
        <dbReference type="ARBA" id="ARBA00023136"/>
    </source>
</evidence>
<keyword evidence="5 7" id="KW-0472">Membrane</keyword>
<keyword evidence="6" id="KW-0325">Glycoprotein</keyword>
<dbReference type="AlphaFoldDB" id="A0A396YTQ5"/>
<dbReference type="InterPro" id="IPR050932">
    <property type="entry name" value="TM2D1-3-like"/>
</dbReference>
<dbReference type="PANTHER" id="PTHR21016">
    <property type="entry name" value="BETA-AMYLOID BINDING PROTEIN-RELATED"/>
    <property type="match status" value="1"/>
</dbReference>
<evidence type="ECO:0000259" key="8">
    <source>
        <dbReference type="Pfam" id="PF05154"/>
    </source>
</evidence>
<accession>A0A396YTQ5</accession>
<keyword evidence="3" id="KW-0732">Signal</keyword>
<evidence type="ECO:0000256" key="6">
    <source>
        <dbReference type="ARBA" id="ARBA00023180"/>
    </source>
</evidence>
<evidence type="ECO:0000256" key="4">
    <source>
        <dbReference type="ARBA" id="ARBA00022989"/>
    </source>
</evidence>
<sequence>MSEFREKNVDEVFCGSCGSAIKREAEICPKCGVRQKGGSGGVSENWMTTFLLCFFLGILGAHRFYTGKTGTGILMLFTGGGCGFWALIDLIKIITGNFKDSKGNKIARN</sequence>